<feature type="region of interest" description="Disordered" evidence="4">
    <location>
        <begin position="259"/>
        <end position="317"/>
    </location>
</feature>
<dbReference type="Proteomes" id="UP000236743">
    <property type="component" value="Unassembled WGS sequence"/>
</dbReference>
<dbReference type="InterPro" id="IPR018077">
    <property type="entry name" value="Glyco_hydro_fam25_subgr"/>
</dbReference>
<dbReference type="GO" id="GO:0016998">
    <property type="term" value="P:cell wall macromolecule catabolic process"/>
    <property type="evidence" value="ECO:0007669"/>
    <property type="project" value="InterPro"/>
</dbReference>
<dbReference type="CDD" id="cd06413">
    <property type="entry name" value="GH25_muramidase_1"/>
    <property type="match status" value="1"/>
</dbReference>
<dbReference type="Gene3D" id="3.20.20.80">
    <property type="entry name" value="Glycosidases"/>
    <property type="match status" value="1"/>
</dbReference>
<dbReference type="AlphaFoldDB" id="A0A1H5YAP4"/>
<dbReference type="InterPro" id="IPR017853">
    <property type="entry name" value="GH"/>
</dbReference>
<reference evidence="6 7" key="1">
    <citation type="submission" date="2016-10" db="EMBL/GenBank/DDBJ databases">
        <authorList>
            <person name="de Groot N.N."/>
        </authorList>
    </citation>
    <scope>NUCLEOTIDE SEQUENCE [LARGE SCALE GENOMIC DNA]</scope>
    <source>
        <strain evidence="6 7">DSM 26656</strain>
    </source>
</reference>
<evidence type="ECO:0000256" key="3">
    <source>
        <dbReference type="ARBA" id="ARBA00023295"/>
    </source>
</evidence>
<protein>
    <submittedName>
        <fullName evidence="6">Lysozyme</fullName>
    </submittedName>
</protein>
<dbReference type="Pfam" id="PF01183">
    <property type="entry name" value="Glyco_hydro_25"/>
    <property type="match status" value="1"/>
</dbReference>
<evidence type="ECO:0000256" key="2">
    <source>
        <dbReference type="ARBA" id="ARBA00022801"/>
    </source>
</evidence>
<dbReference type="InterPro" id="IPR002053">
    <property type="entry name" value="Glyco_hydro_25"/>
</dbReference>
<dbReference type="SUPFAM" id="SSF51445">
    <property type="entry name" value="(Trans)glycosidases"/>
    <property type="match status" value="1"/>
</dbReference>
<evidence type="ECO:0000313" key="7">
    <source>
        <dbReference type="Proteomes" id="UP000236743"/>
    </source>
</evidence>
<dbReference type="GO" id="GO:0016052">
    <property type="term" value="P:carbohydrate catabolic process"/>
    <property type="evidence" value="ECO:0007669"/>
    <property type="project" value="TreeGrafter"/>
</dbReference>
<dbReference type="EMBL" id="FNUY01000003">
    <property type="protein sequence ID" value="SEG20680.1"/>
    <property type="molecule type" value="Genomic_DNA"/>
</dbReference>
<dbReference type="GO" id="GO:0009253">
    <property type="term" value="P:peptidoglycan catabolic process"/>
    <property type="evidence" value="ECO:0007669"/>
    <property type="project" value="InterPro"/>
</dbReference>
<keyword evidence="7" id="KW-1185">Reference proteome</keyword>
<evidence type="ECO:0000313" key="6">
    <source>
        <dbReference type="EMBL" id="SEG20680.1"/>
    </source>
</evidence>
<gene>
    <name evidence="6" type="ORF">SAMN04488115_103598</name>
</gene>
<feature type="compositionally biased region" description="Pro residues" evidence="4">
    <location>
        <begin position="266"/>
        <end position="285"/>
    </location>
</feature>
<keyword evidence="5" id="KW-0732">Signal</keyword>
<dbReference type="PROSITE" id="PS51904">
    <property type="entry name" value="GLYCOSYL_HYDROL_F25_2"/>
    <property type="match status" value="1"/>
</dbReference>
<feature type="signal peptide" evidence="5">
    <location>
        <begin position="1"/>
        <end position="23"/>
    </location>
</feature>
<evidence type="ECO:0000256" key="1">
    <source>
        <dbReference type="ARBA" id="ARBA00010646"/>
    </source>
</evidence>
<comment type="similarity">
    <text evidence="1">Belongs to the glycosyl hydrolase 25 family.</text>
</comment>
<proteinExistence type="inferred from homology"/>
<dbReference type="PANTHER" id="PTHR34135">
    <property type="entry name" value="LYSOZYME"/>
    <property type="match status" value="1"/>
</dbReference>
<sequence>MPSLNLTSFLAAAALAVLGGCVAMEGNYPAKGDNRPHPGVAAAHRYPIHGIDISRWQGEIDWAAVRGAGTRFVYMKATEGGDHVDPAFQRNWEGARRAGIPRGAYHFVYWCRPAHEQAVWFKQQIPNDPDALPPVLDVEWNGHSRTCPQKVDRSLALEKIQLMLTELEQLTGKKPVIYTDITFHKEVLEGQFNDYPYWIRSTAALPEARYTERPWAFWQFTTTGRVPGIKGDVDRNAFYGNEGEFVGWRSGEFDIGTRRWEKRKPVPPQPSPGPERVPAPTPAPPLVARIPGSAAPVASSFARQDFAPQDQETAEAE</sequence>
<evidence type="ECO:0000256" key="4">
    <source>
        <dbReference type="SAM" id="MobiDB-lite"/>
    </source>
</evidence>
<keyword evidence="2" id="KW-0378">Hydrolase</keyword>
<keyword evidence="3" id="KW-0326">Glycosidase</keyword>
<accession>A0A1H5YAP4</accession>
<feature type="chain" id="PRO_5009290330" evidence="5">
    <location>
        <begin position="24"/>
        <end position="317"/>
    </location>
</feature>
<name>A0A1H5YAP4_9HYPH</name>
<evidence type="ECO:0000256" key="5">
    <source>
        <dbReference type="SAM" id="SignalP"/>
    </source>
</evidence>
<organism evidence="6 7">
    <name type="scientific">Bosea lathyri</name>
    <dbReference type="NCBI Taxonomy" id="1036778"/>
    <lineage>
        <taxon>Bacteria</taxon>
        <taxon>Pseudomonadati</taxon>
        <taxon>Pseudomonadota</taxon>
        <taxon>Alphaproteobacteria</taxon>
        <taxon>Hyphomicrobiales</taxon>
        <taxon>Boseaceae</taxon>
        <taxon>Bosea</taxon>
    </lineage>
</organism>
<dbReference type="PANTHER" id="PTHR34135:SF2">
    <property type="entry name" value="LYSOZYME"/>
    <property type="match status" value="1"/>
</dbReference>
<dbReference type="SMART" id="SM00641">
    <property type="entry name" value="Glyco_25"/>
    <property type="match status" value="1"/>
</dbReference>
<dbReference type="GO" id="GO:0003796">
    <property type="term" value="F:lysozyme activity"/>
    <property type="evidence" value="ECO:0007669"/>
    <property type="project" value="InterPro"/>
</dbReference>